<dbReference type="InterPro" id="IPR016176">
    <property type="entry name" value="Cbl-dep_enz_cat"/>
</dbReference>
<dbReference type="NCBIfam" id="TIGR00641">
    <property type="entry name" value="acid_CoA_mut_N"/>
    <property type="match status" value="1"/>
</dbReference>
<dbReference type="GO" id="GO:0031419">
    <property type="term" value="F:cobalamin binding"/>
    <property type="evidence" value="ECO:0007669"/>
    <property type="project" value="InterPro"/>
</dbReference>
<keyword evidence="1 3" id="KW-0413">Isomerase</keyword>
<dbReference type="EMBL" id="CP001322">
    <property type="protein sequence ID" value="ACL05854.1"/>
    <property type="molecule type" value="Genomic_DNA"/>
</dbReference>
<dbReference type="RefSeq" id="WP_015948901.1">
    <property type="nucleotide sequence ID" value="NC_011768.1"/>
</dbReference>
<dbReference type="PANTHER" id="PTHR48101">
    <property type="entry name" value="METHYLMALONYL-COA MUTASE, MITOCHONDRIAL-RELATED"/>
    <property type="match status" value="1"/>
</dbReference>
<evidence type="ECO:0000256" key="1">
    <source>
        <dbReference type="ARBA" id="ARBA00023235"/>
    </source>
</evidence>
<feature type="domain" description="Methylmalonyl-CoA mutase alpha/beta chain catalytic" evidence="2">
    <location>
        <begin position="20"/>
        <end position="537"/>
    </location>
</feature>
<dbReference type="InterPro" id="IPR006099">
    <property type="entry name" value="MeMalonylCoA_mutase_a/b_cat"/>
</dbReference>
<evidence type="ECO:0000259" key="2">
    <source>
        <dbReference type="Pfam" id="PF01642"/>
    </source>
</evidence>
<proteinExistence type="predicted"/>
<name>B8FMY4_DESAL</name>
<reference evidence="3 4" key="1">
    <citation type="journal article" date="2012" name="Environ. Microbiol.">
        <title>The genome sequence of Desulfatibacillum alkenivorans AK-01: a blueprint for anaerobic alkane oxidation.</title>
        <authorList>
            <person name="Callaghan A.V."/>
            <person name="Morris B.E."/>
            <person name="Pereira I.A."/>
            <person name="McInerney M.J."/>
            <person name="Austin R.N."/>
            <person name="Groves J.T."/>
            <person name="Kukor J.J."/>
            <person name="Suflita J.M."/>
            <person name="Young L.Y."/>
            <person name="Zylstra G.J."/>
            <person name="Wawrik B."/>
        </authorList>
    </citation>
    <scope>NUCLEOTIDE SEQUENCE [LARGE SCALE GENOMIC DNA]</scope>
    <source>
        <strain evidence="3 4">AK-01</strain>
    </source>
</reference>
<dbReference type="eggNOG" id="COG1884">
    <property type="taxonomic scope" value="Bacteria"/>
</dbReference>
<organism evidence="3 4">
    <name type="scientific">Desulfatibacillum aliphaticivorans</name>
    <dbReference type="NCBI Taxonomy" id="218208"/>
    <lineage>
        <taxon>Bacteria</taxon>
        <taxon>Pseudomonadati</taxon>
        <taxon>Thermodesulfobacteriota</taxon>
        <taxon>Desulfobacteria</taxon>
        <taxon>Desulfobacterales</taxon>
        <taxon>Desulfatibacillaceae</taxon>
        <taxon>Desulfatibacillum</taxon>
    </lineage>
</organism>
<gene>
    <name evidence="3" type="ordered locus">Dalk_4171</name>
</gene>
<dbReference type="Proteomes" id="UP000000739">
    <property type="component" value="Chromosome"/>
</dbReference>
<dbReference type="GO" id="GO:0004494">
    <property type="term" value="F:methylmalonyl-CoA mutase activity"/>
    <property type="evidence" value="ECO:0007669"/>
    <property type="project" value="UniProtKB-EC"/>
</dbReference>
<dbReference type="EC" id="5.4.99.2" evidence="3"/>
<evidence type="ECO:0000313" key="3">
    <source>
        <dbReference type="EMBL" id="ACL05854.1"/>
    </source>
</evidence>
<dbReference type="HOGENOM" id="CLU_009523_5_1_7"/>
<protein>
    <submittedName>
        <fullName evidence="3">Methylmalonyl-CoA mutase, large subunit</fullName>
        <ecNumber evidence="3">5.4.99.2</ecNumber>
    </submittedName>
</protein>
<dbReference type="KEGG" id="dal:Dalk_4171"/>
<accession>B8FMY4</accession>
<dbReference type="PANTHER" id="PTHR48101:SF1">
    <property type="entry name" value="METHYLMALONYL-COA MUTASE, LARGE SUBUNIT"/>
    <property type="match status" value="1"/>
</dbReference>
<sequence>MKKDTVQLDRHAGGLVRWATQGHIEVKEFYTPEDTADRSYEESLGDPGQYPYTRGLYQSMYRDRLWLKSFIVGYATVEETNEAFKKYIAAGMNDLRIGGDLNAQVGLDPDHPSAFNSISCAGPTVPGLYRFEKILEGIDLEQGVYELGDASPSSCLFRYSMLLALMENQEKDISRIRGNAVNDPIRSKLVFGIRDFTTEINKRICLDFIEFSKKHTPKWHPFSPNGVDLNQSGMDAVAEVGGVLALGEAVCRELQNSRGISVDEFGPMVFSMDADSDFFETIAKFRVARRMWARIAKEKLGAQTERAMKLKIGIRTSGLSLQEQNPLNNAARITLQILNCVFGGVNSLDSSCMDEALGLPSFEARMFSLNAQHIVTHEANIPMVADPLGGSYYLEWLTNKIESDVTAYMAEMEANGGIFECMENDWLKGKMLENRRKVQKERQDGKRLIVGVDAFKHPEGPINQAIIDSAYHAPPLDVRMKVLAELKEFRESRDPEKLKSGLMGVYLASKHGENVVRPIIDAIKAGMTLGEMVGVIRLGYSLPYDNLNQIDTPEYVKVMLKEAN</sequence>
<dbReference type="Gene3D" id="3.20.20.240">
    <property type="entry name" value="Methylmalonyl-CoA mutase"/>
    <property type="match status" value="1"/>
</dbReference>
<dbReference type="InterPro" id="IPR006098">
    <property type="entry name" value="MMCoA_mutase_a_cat"/>
</dbReference>
<dbReference type="AlphaFoldDB" id="B8FMY4"/>
<dbReference type="SUPFAM" id="SSF51703">
    <property type="entry name" value="Cobalamin (vitamin B12)-dependent enzymes"/>
    <property type="match status" value="1"/>
</dbReference>
<evidence type="ECO:0000313" key="4">
    <source>
        <dbReference type="Proteomes" id="UP000000739"/>
    </source>
</evidence>
<keyword evidence="4" id="KW-1185">Reference proteome</keyword>
<dbReference type="Pfam" id="PF01642">
    <property type="entry name" value="MM_CoA_mutase"/>
    <property type="match status" value="1"/>
</dbReference>